<evidence type="ECO:0000256" key="1">
    <source>
        <dbReference type="SAM" id="MobiDB-lite"/>
    </source>
</evidence>
<feature type="compositionally biased region" description="Polar residues" evidence="1">
    <location>
        <begin position="345"/>
        <end position="355"/>
    </location>
</feature>
<feature type="region of interest" description="Disordered" evidence="1">
    <location>
        <begin position="1"/>
        <end position="48"/>
    </location>
</feature>
<protein>
    <recommendedName>
        <fullName evidence="4">Rab-GAP TBC domain-containing protein</fullName>
    </recommendedName>
</protein>
<feature type="compositionally biased region" description="Low complexity" evidence="1">
    <location>
        <begin position="315"/>
        <end position="327"/>
    </location>
</feature>
<feature type="compositionally biased region" description="Polar residues" evidence="1">
    <location>
        <begin position="22"/>
        <end position="48"/>
    </location>
</feature>
<comment type="caution">
    <text evidence="2">The sequence shown here is derived from an EMBL/GenBank/DDBJ whole genome shotgun (WGS) entry which is preliminary data.</text>
</comment>
<dbReference type="Proteomes" id="UP001362999">
    <property type="component" value="Unassembled WGS sequence"/>
</dbReference>
<dbReference type="AlphaFoldDB" id="A0AAW0CB81"/>
<feature type="compositionally biased region" description="Basic residues" evidence="1">
    <location>
        <begin position="10"/>
        <end position="19"/>
    </location>
</feature>
<feature type="compositionally biased region" description="Polar residues" evidence="1">
    <location>
        <begin position="365"/>
        <end position="376"/>
    </location>
</feature>
<dbReference type="EMBL" id="JAWWNJ010000019">
    <property type="protein sequence ID" value="KAK7035900.1"/>
    <property type="molecule type" value="Genomic_DNA"/>
</dbReference>
<sequence length="790" mass="88094">MKECPPTPIVHRRVQRRASRPYTRSPSAANTQKSLIQDHSTVSTPQSQFSTSIASAITEDNALVSLPKLSFSSPKPREQVQSIPNRSESRSPDKENLQPSSSPWYYASTSIQTETKTISRLFLNQPLPSIQEDDEEEDSAYPPISSSPTRSSDPFFPTNEFLSSPATSIHDWQSPKPSQSTPQAPDTDFASRLQTLLAIAVRQQELHAEIDNGVSTLEDRSLSITPNYRSSPIPRRGTSSSSSSTSSRFIESCNCSECATKSSRTESIASTSTYAGYAADLDDTPAFTHPVRESKKRSYPSDNTPDRNPKKTRKLTTLSRSSSLSKTPANSRVSIAPASLRKSYSLRSNLSQSPYDNDENLFPTEPNTPLPTTKTAPTGRVIQPTVTIRAIPFEVPIIAPPPGHVARLPVSIETAAKIRVGNFLAREEAGRKEDGLDGVSVEDALRAQDGPMDEFEVMKVLERFRWEGILGVGRELRVEVVQWILEVLPKRSMYFPPVKYASHRLPQPSHSQRSPSSSPIASIHDFGVGERLPDLYDQLISSPETRFHAAYLFMRYWYLLMGDAKEKERIQLMQAAAAASGNDDDDELCDEDEVPSTGWKLVVWDCCLACLAISVKMHRDFLQPLEPVLAWEFEALAPHVVAYDDLELAHRDVLEVLQYRVGGTPQQLLDELWLALPSLQQLLDFRNGWRFVQKEAWWRLFDAVAEPDVLKFPISLLTVAALAEALTAALVSHYKANANAIAADEEYFEKLEDRAESEMERVMQDVQALVGVSDRRLEACRSWLGACLNE</sequence>
<feature type="region of interest" description="Disordered" evidence="1">
    <location>
        <begin position="129"/>
        <end position="187"/>
    </location>
</feature>
<evidence type="ECO:0008006" key="4">
    <source>
        <dbReference type="Google" id="ProtNLM"/>
    </source>
</evidence>
<reference evidence="2 3" key="1">
    <citation type="journal article" date="2024" name="J Genomics">
        <title>Draft genome sequencing and assembly of Favolaschia claudopus CIRM-BRFM 2984 isolated from oak limbs.</title>
        <authorList>
            <person name="Navarro D."/>
            <person name="Drula E."/>
            <person name="Chaduli D."/>
            <person name="Cazenave R."/>
            <person name="Ahrendt S."/>
            <person name="Wang J."/>
            <person name="Lipzen A."/>
            <person name="Daum C."/>
            <person name="Barry K."/>
            <person name="Grigoriev I.V."/>
            <person name="Favel A."/>
            <person name="Rosso M.N."/>
            <person name="Martin F."/>
        </authorList>
    </citation>
    <scope>NUCLEOTIDE SEQUENCE [LARGE SCALE GENOMIC DNA]</scope>
    <source>
        <strain evidence="2 3">CIRM-BRFM 2984</strain>
    </source>
</reference>
<gene>
    <name evidence="2" type="ORF">R3P38DRAFT_3263376</name>
</gene>
<organism evidence="2 3">
    <name type="scientific">Favolaschia claudopus</name>
    <dbReference type="NCBI Taxonomy" id="2862362"/>
    <lineage>
        <taxon>Eukaryota</taxon>
        <taxon>Fungi</taxon>
        <taxon>Dikarya</taxon>
        <taxon>Basidiomycota</taxon>
        <taxon>Agaricomycotina</taxon>
        <taxon>Agaricomycetes</taxon>
        <taxon>Agaricomycetidae</taxon>
        <taxon>Agaricales</taxon>
        <taxon>Marasmiineae</taxon>
        <taxon>Mycenaceae</taxon>
        <taxon>Favolaschia</taxon>
    </lineage>
</organism>
<feature type="region of interest" description="Disordered" evidence="1">
    <location>
        <begin position="281"/>
        <end position="378"/>
    </location>
</feature>
<accession>A0AAW0CB81</accession>
<feature type="compositionally biased region" description="Low complexity" evidence="1">
    <location>
        <begin position="229"/>
        <end position="247"/>
    </location>
</feature>
<feature type="region of interest" description="Disordered" evidence="1">
    <location>
        <begin position="224"/>
        <end position="247"/>
    </location>
</feature>
<feature type="compositionally biased region" description="Basic and acidic residues" evidence="1">
    <location>
        <begin position="87"/>
        <end position="96"/>
    </location>
</feature>
<keyword evidence="3" id="KW-1185">Reference proteome</keyword>
<proteinExistence type="predicted"/>
<evidence type="ECO:0000313" key="2">
    <source>
        <dbReference type="EMBL" id="KAK7035900.1"/>
    </source>
</evidence>
<feature type="compositionally biased region" description="Polar residues" evidence="1">
    <location>
        <begin position="160"/>
        <end position="184"/>
    </location>
</feature>
<feature type="region of interest" description="Disordered" evidence="1">
    <location>
        <begin position="68"/>
        <end position="105"/>
    </location>
</feature>
<name>A0AAW0CB81_9AGAR</name>
<evidence type="ECO:0000313" key="3">
    <source>
        <dbReference type="Proteomes" id="UP001362999"/>
    </source>
</evidence>